<protein>
    <submittedName>
        <fullName evidence="1">Uncharacterized protein</fullName>
    </submittedName>
</protein>
<gene>
    <name evidence="1" type="ORF">FA95DRAFT_419318</name>
</gene>
<dbReference type="Proteomes" id="UP000814033">
    <property type="component" value="Unassembled WGS sequence"/>
</dbReference>
<keyword evidence="2" id="KW-1185">Reference proteome</keyword>
<reference evidence="1" key="1">
    <citation type="submission" date="2021-02" db="EMBL/GenBank/DDBJ databases">
        <authorList>
            <consortium name="DOE Joint Genome Institute"/>
            <person name="Ahrendt S."/>
            <person name="Looney B.P."/>
            <person name="Miyauchi S."/>
            <person name="Morin E."/>
            <person name="Drula E."/>
            <person name="Courty P.E."/>
            <person name="Chicoki N."/>
            <person name="Fauchery L."/>
            <person name="Kohler A."/>
            <person name="Kuo A."/>
            <person name="Labutti K."/>
            <person name="Pangilinan J."/>
            <person name="Lipzen A."/>
            <person name="Riley R."/>
            <person name="Andreopoulos W."/>
            <person name="He G."/>
            <person name="Johnson J."/>
            <person name="Barry K.W."/>
            <person name="Grigoriev I.V."/>
            <person name="Nagy L."/>
            <person name="Hibbett D."/>
            <person name="Henrissat B."/>
            <person name="Matheny P.B."/>
            <person name="Labbe J."/>
            <person name="Martin F."/>
        </authorList>
    </citation>
    <scope>NUCLEOTIDE SEQUENCE</scope>
    <source>
        <strain evidence="1">FP105234-sp</strain>
    </source>
</reference>
<dbReference type="EMBL" id="MU275856">
    <property type="protein sequence ID" value="KAI0050985.1"/>
    <property type="molecule type" value="Genomic_DNA"/>
</dbReference>
<reference evidence="1" key="2">
    <citation type="journal article" date="2022" name="New Phytol.">
        <title>Evolutionary transition to the ectomycorrhizal habit in the genomes of a hyperdiverse lineage of mushroom-forming fungi.</title>
        <authorList>
            <person name="Looney B."/>
            <person name="Miyauchi S."/>
            <person name="Morin E."/>
            <person name="Drula E."/>
            <person name="Courty P.E."/>
            <person name="Kohler A."/>
            <person name="Kuo A."/>
            <person name="LaButti K."/>
            <person name="Pangilinan J."/>
            <person name="Lipzen A."/>
            <person name="Riley R."/>
            <person name="Andreopoulos W."/>
            <person name="He G."/>
            <person name="Johnson J."/>
            <person name="Nolan M."/>
            <person name="Tritt A."/>
            <person name="Barry K.W."/>
            <person name="Grigoriev I.V."/>
            <person name="Nagy L.G."/>
            <person name="Hibbett D."/>
            <person name="Henrissat B."/>
            <person name="Matheny P.B."/>
            <person name="Labbe J."/>
            <person name="Martin F.M."/>
        </authorList>
    </citation>
    <scope>NUCLEOTIDE SEQUENCE</scope>
    <source>
        <strain evidence="1">FP105234-sp</strain>
    </source>
</reference>
<name>A0ACB8S522_9AGAM</name>
<evidence type="ECO:0000313" key="1">
    <source>
        <dbReference type="EMBL" id="KAI0050985.1"/>
    </source>
</evidence>
<organism evidence="1 2">
    <name type="scientific">Auriscalpium vulgare</name>
    <dbReference type="NCBI Taxonomy" id="40419"/>
    <lineage>
        <taxon>Eukaryota</taxon>
        <taxon>Fungi</taxon>
        <taxon>Dikarya</taxon>
        <taxon>Basidiomycota</taxon>
        <taxon>Agaricomycotina</taxon>
        <taxon>Agaricomycetes</taxon>
        <taxon>Russulales</taxon>
        <taxon>Auriscalpiaceae</taxon>
        <taxon>Auriscalpium</taxon>
    </lineage>
</organism>
<proteinExistence type="predicted"/>
<accession>A0ACB8S522</accession>
<evidence type="ECO:0000313" key="2">
    <source>
        <dbReference type="Proteomes" id="UP000814033"/>
    </source>
</evidence>
<sequence length="269" mass="29265">MLSPKSVANMPIHRIIWKACLSISSEMLPTTPSRSPLANWTTARLKRISIGGNALVASLRRRAAQFVSFTSMFFHAAEEALGFYGRGCSVVTDRQSFERGSRNSLFQFASPSLADSFVNVGVDVSCMYLRRLRVDAWPDWPSTIHSSGMSSISLFGPTKLATSQPKHAKRAQYNAVDLITTGTNGTNDAKPISDPLNPANSPNNPTLRVHRQPSASSPETAKNIDWSALWVISVADLVASGALGVDGRRLCWRGLHGSGREDGVEEEVH</sequence>
<comment type="caution">
    <text evidence="1">The sequence shown here is derived from an EMBL/GenBank/DDBJ whole genome shotgun (WGS) entry which is preliminary data.</text>
</comment>